<dbReference type="PROSITE" id="PS00888">
    <property type="entry name" value="CNMP_BINDING_1"/>
    <property type="match status" value="1"/>
</dbReference>
<evidence type="ECO:0000256" key="15">
    <source>
        <dbReference type="ARBA" id="ARBA00036239"/>
    </source>
</evidence>
<dbReference type="GO" id="GO:0007601">
    <property type="term" value="P:visual perception"/>
    <property type="evidence" value="ECO:0007669"/>
    <property type="project" value="UniProtKB-KW"/>
</dbReference>
<proteinExistence type="predicted"/>
<protein>
    <submittedName>
        <fullName evidence="18">Cyclic nucleotide gated channel subunit beta 1b</fullName>
    </submittedName>
</protein>
<evidence type="ECO:0000259" key="17">
    <source>
        <dbReference type="PROSITE" id="PS50042"/>
    </source>
</evidence>
<keyword evidence="11" id="KW-1071">Ligand-gated ion channel</keyword>
<keyword evidence="10 16" id="KW-0472">Membrane</keyword>
<dbReference type="Pfam" id="PF00027">
    <property type="entry name" value="cNMP_binding"/>
    <property type="match status" value="1"/>
</dbReference>
<dbReference type="Gene3D" id="1.10.287.70">
    <property type="match status" value="1"/>
</dbReference>
<reference evidence="18 19" key="2">
    <citation type="submission" date="2017-04" db="EMBL/GenBank/DDBJ databases">
        <title>CpG methylation of centromeres and impact of large insertions on vertebrate speciation.</title>
        <authorList>
            <person name="Ichikawa K."/>
            <person name="Yoshimura J."/>
            <person name="Morishita S."/>
        </authorList>
    </citation>
    <scope>NUCLEOTIDE SEQUENCE</scope>
    <source>
        <strain evidence="18 19">HSOK</strain>
    </source>
</reference>
<organism evidence="18 19">
    <name type="scientific">Oryzias latipes</name>
    <name type="common">Japanese rice fish</name>
    <name type="synonym">Japanese killifish</name>
    <dbReference type="NCBI Taxonomy" id="8090"/>
    <lineage>
        <taxon>Eukaryota</taxon>
        <taxon>Metazoa</taxon>
        <taxon>Chordata</taxon>
        <taxon>Craniata</taxon>
        <taxon>Vertebrata</taxon>
        <taxon>Euteleostomi</taxon>
        <taxon>Actinopterygii</taxon>
        <taxon>Neopterygii</taxon>
        <taxon>Teleostei</taxon>
        <taxon>Neoteleostei</taxon>
        <taxon>Acanthomorphata</taxon>
        <taxon>Ovalentaria</taxon>
        <taxon>Atherinomorphae</taxon>
        <taxon>Beloniformes</taxon>
        <taxon>Adrianichthyidae</taxon>
        <taxon>Oryziinae</taxon>
        <taxon>Oryzias</taxon>
    </lineage>
</organism>
<evidence type="ECO:0000313" key="18">
    <source>
        <dbReference type="Ensembl" id="ENSORLP00015001903.1"/>
    </source>
</evidence>
<dbReference type="InterPro" id="IPR018490">
    <property type="entry name" value="cNMP-bd_dom_sf"/>
</dbReference>
<evidence type="ECO:0000256" key="6">
    <source>
        <dbReference type="ARBA" id="ARBA00022741"/>
    </source>
</evidence>
<dbReference type="FunFam" id="1.10.287.630:FF:000001">
    <property type="entry name" value="Cyclic nucleotide-gated channel alpha 3"/>
    <property type="match status" value="1"/>
</dbReference>
<dbReference type="PANTHER" id="PTHR45638">
    <property type="entry name" value="CYCLIC NUCLEOTIDE-GATED CATION CHANNEL SUBUNIT A"/>
    <property type="match status" value="1"/>
</dbReference>
<evidence type="ECO:0000256" key="14">
    <source>
        <dbReference type="ARBA" id="ARBA00034430"/>
    </source>
</evidence>
<keyword evidence="2" id="KW-0813">Transport</keyword>
<dbReference type="GO" id="GO:0030553">
    <property type="term" value="F:cGMP binding"/>
    <property type="evidence" value="ECO:0007669"/>
    <property type="project" value="UniProtKB-KW"/>
</dbReference>
<keyword evidence="6" id="KW-0547">Nucleotide-binding</keyword>
<evidence type="ECO:0000256" key="4">
    <source>
        <dbReference type="ARBA" id="ARBA00022606"/>
    </source>
</evidence>
<keyword evidence="3" id="KW-0140">cGMP</keyword>
<reference evidence="18" key="3">
    <citation type="submission" date="2025-08" db="UniProtKB">
        <authorList>
            <consortium name="Ensembl"/>
        </authorList>
    </citation>
    <scope>IDENTIFICATION</scope>
    <source>
        <strain evidence="18">HSOK</strain>
    </source>
</reference>
<keyword evidence="5 16" id="KW-0812">Transmembrane</keyword>
<evidence type="ECO:0000256" key="5">
    <source>
        <dbReference type="ARBA" id="ARBA00022692"/>
    </source>
</evidence>
<dbReference type="PROSITE" id="PS50042">
    <property type="entry name" value="CNMP_BINDING_3"/>
    <property type="match status" value="1"/>
</dbReference>
<comment type="catalytic activity">
    <reaction evidence="14">
        <text>K(+)(in) = K(+)(out)</text>
        <dbReference type="Rhea" id="RHEA:29463"/>
        <dbReference type="ChEBI" id="CHEBI:29103"/>
    </reaction>
</comment>
<dbReference type="SMART" id="SM00100">
    <property type="entry name" value="cNMP"/>
    <property type="match status" value="1"/>
</dbReference>
<feature type="transmembrane region" description="Helical" evidence="16">
    <location>
        <begin position="137"/>
        <end position="158"/>
    </location>
</feature>
<sequence>QTSAMVSERLQELVKMFKERTEKAKEKLIDPDSSDEDSIITCESTCFKKMKKQEHSQEHINLRMDRQQRGDVKEILLHDNVLPNKFLFPHLLFLSFPFFFSDLMYVLWMLLVSLAWNWNVWFIPVRWAFPYQTPDNILYWLLIDYVCDLIYILDITVFQPRLQFVREGDIVVNEDKSYCFQFDIASLVPLEFFYFKTGINPLLRLPRLLKIYSFLEFNERLEAILTKAYIYRVIRTTTYLLYCLHFNACLYHWTSAFIGLGSTQWVYNGDGNGYIRCYYFAVKTLINIGGVPDPTSLSETVFQLINYFIGVFVFSIMIGQMRDVVGAATAAQTYYRTCVDNTIKYMSSYRIPRDVQNRVKMWYNYTWQSQGMLDEQELLTQLPEKMRLDIAIDVNYSIVSKVPLFQGCDRQMIFDMLKSLRSVVYLPGDYVCKKGEVGREMYIIKAGEVQVVGGPDGRTVFATLRAGSVFGEISLLAVGGVNRRTANVIAHGYANLFILDKKDLNEILVHYPESKKLLRKKARKMLNKGKKPEPKVEAKEAPQVPVAPLRPETPKLLRAALEMAERSSRLKGIFSSAPGSQRFDRRNTQKCNCKLNFLKTCPLSSFKTP</sequence>
<keyword evidence="4" id="KW-0716">Sensory transduction</keyword>
<evidence type="ECO:0000256" key="10">
    <source>
        <dbReference type="ARBA" id="ARBA00023136"/>
    </source>
</evidence>
<dbReference type="InterPro" id="IPR014710">
    <property type="entry name" value="RmlC-like_jellyroll"/>
</dbReference>
<keyword evidence="8" id="KW-0142">cGMP-binding</keyword>
<dbReference type="Proteomes" id="UP000265200">
    <property type="component" value="Chromosome 6"/>
</dbReference>
<dbReference type="PANTHER" id="PTHR45638:SF16">
    <property type="entry name" value="CYCLIC NUCLEOTIDE-GATED CATION CHANNEL BETA-1"/>
    <property type="match status" value="1"/>
</dbReference>
<reference evidence="18" key="4">
    <citation type="submission" date="2025-09" db="UniProtKB">
        <authorList>
            <consortium name="Ensembl"/>
        </authorList>
    </citation>
    <scope>IDENTIFICATION</scope>
    <source>
        <strain evidence="18">HSOK</strain>
    </source>
</reference>
<keyword evidence="7 16" id="KW-1133">Transmembrane helix</keyword>
<evidence type="ECO:0000256" key="16">
    <source>
        <dbReference type="SAM" id="Phobius"/>
    </source>
</evidence>
<dbReference type="SUPFAM" id="SSF51206">
    <property type="entry name" value="cAMP-binding domain-like"/>
    <property type="match status" value="1"/>
</dbReference>
<dbReference type="FunFam" id="2.60.120.10:FF:000020">
    <property type="entry name" value="Cyclic nucleotide-gated channel beta 3"/>
    <property type="match status" value="1"/>
</dbReference>
<evidence type="ECO:0000256" key="2">
    <source>
        <dbReference type="ARBA" id="ARBA00022448"/>
    </source>
</evidence>
<comment type="subcellular location">
    <subcellularLocation>
        <location evidence="1">Membrane</location>
        <topology evidence="1">Multi-pass membrane protein</topology>
    </subcellularLocation>
</comment>
<reference key="1">
    <citation type="journal article" date="2007" name="Nature">
        <title>The medaka draft genome and insights into vertebrate genome evolution.</title>
        <authorList>
            <person name="Kasahara M."/>
            <person name="Naruse K."/>
            <person name="Sasaki S."/>
            <person name="Nakatani Y."/>
            <person name="Qu W."/>
            <person name="Ahsan B."/>
            <person name="Yamada T."/>
            <person name="Nagayasu Y."/>
            <person name="Doi K."/>
            <person name="Kasai Y."/>
            <person name="Jindo T."/>
            <person name="Kobayashi D."/>
            <person name="Shimada A."/>
            <person name="Toyoda A."/>
            <person name="Kuroki Y."/>
            <person name="Fujiyama A."/>
            <person name="Sasaki T."/>
            <person name="Shimizu A."/>
            <person name="Asakawa S."/>
            <person name="Shimizu N."/>
            <person name="Hashimoto S."/>
            <person name="Yang J."/>
            <person name="Lee Y."/>
            <person name="Matsushima K."/>
            <person name="Sugano S."/>
            <person name="Sakaizumi M."/>
            <person name="Narita T."/>
            <person name="Ohishi K."/>
            <person name="Haga S."/>
            <person name="Ohta F."/>
            <person name="Nomoto H."/>
            <person name="Nogata K."/>
            <person name="Morishita T."/>
            <person name="Endo T."/>
            <person name="Shin-I T."/>
            <person name="Takeda H."/>
            <person name="Morishita S."/>
            <person name="Kohara Y."/>
        </authorList>
    </citation>
    <scope>NUCLEOTIDE SEQUENCE [LARGE SCALE GENOMIC DNA]</scope>
    <source>
        <strain>Hd-rR</strain>
    </source>
</reference>
<comment type="catalytic activity">
    <reaction evidence="15">
        <text>Na(+)(in) = Na(+)(out)</text>
        <dbReference type="Rhea" id="RHEA:34963"/>
        <dbReference type="ChEBI" id="CHEBI:29101"/>
    </reaction>
</comment>
<dbReference type="GO" id="GO:0005886">
    <property type="term" value="C:plasma membrane"/>
    <property type="evidence" value="ECO:0007669"/>
    <property type="project" value="UniProtKB-ARBA"/>
</dbReference>
<feature type="transmembrane region" description="Helical" evidence="16">
    <location>
        <begin position="301"/>
        <end position="319"/>
    </location>
</feature>
<evidence type="ECO:0000256" key="12">
    <source>
        <dbReference type="ARBA" id="ARBA00023303"/>
    </source>
</evidence>
<evidence type="ECO:0000256" key="13">
    <source>
        <dbReference type="ARBA" id="ARBA00023305"/>
    </source>
</evidence>
<keyword evidence="13" id="KW-0844">Vision</keyword>
<keyword evidence="9" id="KW-0406">Ion transport</keyword>
<dbReference type="CDD" id="cd00038">
    <property type="entry name" value="CAP_ED"/>
    <property type="match status" value="1"/>
</dbReference>
<dbReference type="PROSITE" id="PS00889">
    <property type="entry name" value="CNMP_BINDING_2"/>
    <property type="match status" value="1"/>
</dbReference>
<evidence type="ECO:0000256" key="9">
    <source>
        <dbReference type="ARBA" id="ARBA00023065"/>
    </source>
</evidence>
<dbReference type="GO" id="GO:0005221">
    <property type="term" value="F:intracellularly cyclic nucleotide-activated monoatomic cation channel activity"/>
    <property type="evidence" value="ECO:0007669"/>
    <property type="project" value="InterPro"/>
</dbReference>
<dbReference type="InterPro" id="IPR018488">
    <property type="entry name" value="cNMP-bd_CS"/>
</dbReference>
<dbReference type="InterPro" id="IPR050866">
    <property type="entry name" value="CNG_cation_channel"/>
</dbReference>
<accession>A0A3P9H355</accession>
<name>A0A3P9H355_ORYLA</name>
<evidence type="ECO:0000256" key="8">
    <source>
        <dbReference type="ARBA" id="ARBA00022992"/>
    </source>
</evidence>
<feature type="domain" description="Cyclic nucleotide-binding" evidence="17">
    <location>
        <begin position="404"/>
        <end position="508"/>
    </location>
</feature>
<dbReference type="AlphaFoldDB" id="A0A3P9H355"/>
<evidence type="ECO:0000313" key="19">
    <source>
        <dbReference type="Proteomes" id="UP000265200"/>
    </source>
</evidence>
<keyword evidence="12" id="KW-0407">Ion channel</keyword>
<dbReference type="SUPFAM" id="SSF81324">
    <property type="entry name" value="Voltage-gated potassium channels"/>
    <property type="match status" value="1"/>
</dbReference>
<dbReference type="InterPro" id="IPR000595">
    <property type="entry name" value="cNMP-bd_dom"/>
</dbReference>
<dbReference type="FunFam" id="1.10.287.70:FF:000072">
    <property type="entry name" value="Cyclic nucleotide gated channel beta 3"/>
    <property type="match status" value="1"/>
</dbReference>
<evidence type="ECO:0000256" key="11">
    <source>
        <dbReference type="ARBA" id="ARBA00023286"/>
    </source>
</evidence>
<dbReference type="Ensembl" id="ENSORLT00015011860.1">
    <property type="protein sequence ID" value="ENSORLP00015001903.1"/>
    <property type="gene ID" value="ENSORLG00015002561.1"/>
</dbReference>
<dbReference type="Gene3D" id="2.60.120.10">
    <property type="entry name" value="Jelly Rolls"/>
    <property type="match status" value="1"/>
</dbReference>
<feature type="transmembrane region" description="Helical" evidence="16">
    <location>
        <begin position="91"/>
        <end position="117"/>
    </location>
</feature>
<feature type="transmembrane region" description="Helical" evidence="16">
    <location>
        <begin position="239"/>
        <end position="260"/>
    </location>
</feature>
<evidence type="ECO:0000256" key="7">
    <source>
        <dbReference type="ARBA" id="ARBA00022989"/>
    </source>
</evidence>
<dbReference type="Gene3D" id="1.10.287.630">
    <property type="entry name" value="Helix hairpin bin"/>
    <property type="match status" value="1"/>
</dbReference>
<evidence type="ECO:0000256" key="1">
    <source>
        <dbReference type="ARBA" id="ARBA00004141"/>
    </source>
</evidence>
<evidence type="ECO:0000256" key="3">
    <source>
        <dbReference type="ARBA" id="ARBA00022535"/>
    </source>
</evidence>